<feature type="transmembrane region" description="Helical" evidence="1">
    <location>
        <begin position="189"/>
        <end position="211"/>
    </location>
</feature>
<evidence type="ECO:0000313" key="2">
    <source>
        <dbReference type="EMBL" id="CBJ83427.1"/>
    </source>
</evidence>
<feature type="transmembrane region" description="Helical" evidence="1">
    <location>
        <begin position="257"/>
        <end position="275"/>
    </location>
</feature>
<dbReference type="eggNOG" id="ENOG502ZC1G">
    <property type="taxonomic scope" value="Bacteria"/>
</dbReference>
<feature type="transmembrane region" description="Helical" evidence="1">
    <location>
        <begin position="80"/>
        <end position="98"/>
    </location>
</feature>
<keyword evidence="1" id="KW-1133">Transmembrane helix</keyword>
<feature type="transmembrane region" description="Helical" evidence="1">
    <location>
        <begin position="48"/>
        <end position="68"/>
    </location>
</feature>
<dbReference type="STRING" id="406818.XBJ1_4324"/>
<dbReference type="KEGG" id="xbo:XBJ1_4324"/>
<proteinExistence type="predicted"/>
<dbReference type="EMBL" id="FN667741">
    <property type="protein sequence ID" value="CBJ83427.1"/>
    <property type="molecule type" value="Genomic_DNA"/>
</dbReference>
<evidence type="ECO:0000313" key="3">
    <source>
        <dbReference type="Proteomes" id="UP000002045"/>
    </source>
</evidence>
<keyword evidence="1" id="KW-0472">Membrane</keyword>
<evidence type="ECO:0000256" key="1">
    <source>
        <dbReference type="SAM" id="Phobius"/>
    </source>
</evidence>
<feature type="transmembrane region" description="Helical" evidence="1">
    <location>
        <begin position="218"/>
        <end position="251"/>
    </location>
</feature>
<keyword evidence="1" id="KW-0812">Transmembrane</keyword>
<dbReference type="HOGENOM" id="CLU_050515_0_0_6"/>
<name>D3V6Z8_XENBS</name>
<feature type="transmembrane region" description="Helical" evidence="1">
    <location>
        <begin position="104"/>
        <end position="121"/>
    </location>
</feature>
<feature type="transmembrane region" description="Helical" evidence="1">
    <location>
        <begin position="354"/>
        <end position="373"/>
    </location>
</feature>
<feature type="transmembrane region" description="Helical" evidence="1">
    <location>
        <begin position="142"/>
        <end position="160"/>
    </location>
</feature>
<protein>
    <recommendedName>
        <fullName evidence="4">Wzy</fullName>
    </recommendedName>
</protein>
<reference evidence="2" key="1">
    <citation type="journal article" date="2011" name="PLoS ONE">
        <title>The entomopathogenic bacterial endosymbionts xenorhabdus and photorhabdus: convergent lifestyles from divergent genomes.</title>
        <authorList>
            <person name="Chaston J.M."/>
            <person name="Suen G."/>
            <person name="Tucker S.L."/>
            <person name="Andersen A.W."/>
            <person name="Bhasin A."/>
            <person name="Bode E."/>
            <person name="Bode H.B."/>
            <person name="Brachmann A.O."/>
            <person name="Cowles C.E."/>
            <person name="Cowles K.N."/>
            <person name="Darby C."/>
            <person name="de Leon L."/>
            <person name="Drace K."/>
            <person name="Du Z."/>
            <person name="Givaudan A."/>
            <person name="Herbert Tran E.E."/>
            <person name="Jewell K.A."/>
            <person name="Knack J.J."/>
            <person name="Krasomil-Osterfeld K.C."/>
            <person name="Kukor R."/>
            <person name="Lanois A."/>
            <person name="Latreille P."/>
            <person name="Leimgruber N.K."/>
            <person name="Lipke C.M."/>
            <person name="Liu R."/>
            <person name="Lu X."/>
            <person name="Martens E.C."/>
            <person name="Marri P.R."/>
            <person name="Medigue C."/>
            <person name="Menard M.L."/>
            <person name="Miller N.M."/>
            <person name="Morales-Soto N."/>
            <person name="Norton S."/>
            <person name="Ogier J.C."/>
            <person name="Orchard S.S."/>
            <person name="Park D."/>
            <person name="Park Y."/>
            <person name="Qurollo B.A."/>
            <person name="Sugar D.R."/>
            <person name="Richards G.R."/>
            <person name="Rouy Z."/>
            <person name="Slominski B."/>
            <person name="Slominski K."/>
            <person name="Snyder H."/>
            <person name="Tjaden B.C."/>
            <person name="van der Hoeven R."/>
            <person name="Welch R.D."/>
            <person name="Wheeler C."/>
            <person name="Xiang B."/>
            <person name="Barbazuk B."/>
            <person name="Gaudriault S."/>
            <person name="Goodner B."/>
            <person name="Slater S.C."/>
            <person name="Forst S."/>
            <person name="Goldman B.S."/>
            <person name="Goodrich-Blair H."/>
        </authorList>
    </citation>
    <scope>NUCLEOTIDE SEQUENCE [LARGE SCALE GENOMIC DNA]</scope>
    <source>
        <strain evidence="2">SS-2004</strain>
    </source>
</reference>
<feature type="transmembrane region" description="Helical" evidence="1">
    <location>
        <begin position="385"/>
        <end position="401"/>
    </location>
</feature>
<organism evidence="2 3">
    <name type="scientific">Xenorhabdus bovienii (strain SS-2004)</name>
    <name type="common">Xenorhabdus nematophila subsp. bovienii</name>
    <dbReference type="NCBI Taxonomy" id="406818"/>
    <lineage>
        <taxon>Bacteria</taxon>
        <taxon>Pseudomonadati</taxon>
        <taxon>Pseudomonadota</taxon>
        <taxon>Gammaproteobacteria</taxon>
        <taxon>Enterobacterales</taxon>
        <taxon>Morganellaceae</taxon>
        <taxon>Xenorhabdus</taxon>
    </lineage>
</organism>
<dbReference type="Proteomes" id="UP000002045">
    <property type="component" value="Chromosome"/>
</dbReference>
<evidence type="ECO:0008006" key="4">
    <source>
        <dbReference type="Google" id="ProtNLM"/>
    </source>
</evidence>
<sequence>MNRHEVKIFKLLEKRYIYFFLSILYKLLLDISYVNFVNPLYGYSGFHINFNILQYFFGWILFLLLLILSPHLMNKISDYFHSQALFALLAPIIVLYGMDSNLPLTPVIYSLASILFIRWLTNTSIKTPKISIVPIIKNGDKIFYLISLIMVIYLVCWYFFSGAVNNINFNITKVYEFREKNSAITNIGILAYVNDWVYSVFSLSLLGYSLWRKKYITFLFVIICQIFFYSISAHKSVLFAPFFVIGIYFYFSRTNALSSVPLVFSTTVLCGLLLYNIVNETIFPSMFIRRVFFVPANLTYVYFEFFQHNPYSMWSNSILKFIQPNIYEAGISKTIGIYIGTDIYANNGYISSGFAQAGLLGIFLYSIILGIYLKWLNILSNKGPTLWLGLILVVTPLRSLLISSDLLTVMLTHGLFVATLMLILLRKNK</sequence>
<feature type="transmembrane region" description="Helical" evidence="1">
    <location>
        <begin position="407"/>
        <end position="425"/>
    </location>
</feature>
<accession>D3V6Z8</accession>
<feature type="transmembrane region" description="Helical" evidence="1">
    <location>
        <begin position="287"/>
        <end position="303"/>
    </location>
</feature>
<dbReference type="AlphaFoldDB" id="D3V6Z8"/>
<feature type="transmembrane region" description="Helical" evidence="1">
    <location>
        <begin position="16"/>
        <end position="36"/>
    </location>
</feature>
<gene>
    <name evidence="2" type="ordered locus">XBJ1_4324</name>
</gene>